<protein>
    <submittedName>
        <fullName evidence="2">Uncharacterized protein</fullName>
    </submittedName>
</protein>
<reference evidence="2" key="1">
    <citation type="submission" date="2023-11" db="EMBL/GenBank/DDBJ databases">
        <title>Genome assemblies of two species of porcelain crab, Petrolisthes cinctipes and Petrolisthes manimaculis (Anomura: Porcellanidae).</title>
        <authorList>
            <person name="Angst P."/>
        </authorList>
    </citation>
    <scope>NUCLEOTIDE SEQUENCE</scope>
    <source>
        <strain evidence="2">PB745_02</strain>
        <tissue evidence="2">Gill</tissue>
    </source>
</reference>
<gene>
    <name evidence="2" type="ORF">Pmani_025686</name>
</gene>
<name>A0AAE1P7B9_9EUCA</name>
<keyword evidence="3" id="KW-1185">Reference proteome</keyword>
<evidence type="ECO:0000313" key="3">
    <source>
        <dbReference type="Proteomes" id="UP001292094"/>
    </source>
</evidence>
<feature type="region of interest" description="Disordered" evidence="1">
    <location>
        <begin position="1"/>
        <end position="35"/>
    </location>
</feature>
<evidence type="ECO:0000256" key="1">
    <source>
        <dbReference type="SAM" id="MobiDB-lite"/>
    </source>
</evidence>
<comment type="caution">
    <text evidence="2">The sequence shown here is derived from an EMBL/GenBank/DDBJ whole genome shotgun (WGS) entry which is preliminary data.</text>
</comment>
<dbReference type="EMBL" id="JAWZYT010002769">
    <property type="protein sequence ID" value="KAK4302189.1"/>
    <property type="molecule type" value="Genomic_DNA"/>
</dbReference>
<proteinExistence type="predicted"/>
<dbReference type="Proteomes" id="UP001292094">
    <property type="component" value="Unassembled WGS sequence"/>
</dbReference>
<dbReference type="AlphaFoldDB" id="A0AAE1P7B9"/>
<accession>A0AAE1P7B9</accession>
<sequence>MDDEEALKSGQINSSTSRPYTNYKQHGSRGFSQRFDVQAPTYTKLHRARFFPVPQRPRV</sequence>
<evidence type="ECO:0000313" key="2">
    <source>
        <dbReference type="EMBL" id="KAK4302189.1"/>
    </source>
</evidence>
<organism evidence="2 3">
    <name type="scientific">Petrolisthes manimaculis</name>
    <dbReference type="NCBI Taxonomy" id="1843537"/>
    <lineage>
        <taxon>Eukaryota</taxon>
        <taxon>Metazoa</taxon>
        <taxon>Ecdysozoa</taxon>
        <taxon>Arthropoda</taxon>
        <taxon>Crustacea</taxon>
        <taxon>Multicrustacea</taxon>
        <taxon>Malacostraca</taxon>
        <taxon>Eumalacostraca</taxon>
        <taxon>Eucarida</taxon>
        <taxon>Decapoda</taxon>
        <taxon>Pleocyemata</taxon>
        <taxon>Anomura</taxon>
        <taxon>Galatheoidea</taxon>
        <taxon>Porcellanidae</taxon>
        <taxon>Petrolisthes</taxon>
    </lineage>
</organism>
<feature type="compositionally biased region" description="Polar residues" evidence="1">
    <location>
        <begin position="10"/>
        <end position="25"/>
    </location>
</feature>